<name>A0A031JP88_9SPHN</name>
<dbReference type="RefSeq" id="WP_051587102.1">
    <property type="nucleotide sequence ID" value="NZ_CP017076.1"/>
</dbReference>
<dbReference type="Pfam" id="PF13577">
    <property type="entry name" value="SnoaL_4"/>
    <property type="match status" value="1"/>
</dbReference>
<comment type="caution">
    <text evidence="2">The sequence shown here is derived from an EMBL/GenBank/DDBJ whole genome shotgun (WGS) entry which is preliminary data.</text>
</comment>
<dbReference type="PATRIC" id="fig|158500.4.peg.4549"/>
<organism evidence="2 3">
    <name type="scientific">Novosphingobium resinovorum</name>
    <dbReference type="NCBI Taxonomy" id="158500"/>
    <lineage>
        <taxon>Bacteria</taxon>
        <taxon>Pseudomonadati</taxon>
        <taxon>Pseudomonadota</taxon>
        <taxon>Alphaproteobacteria</taxon>
        <taxon>Sphingomonadales</taxon>
        <taxon>Sphingomonadaceae</taxon>
        <taxon>Novosphingobium</taxon>
    </lineage>
</organism>
<dbReference type="Gene3D" id="3.10.450.50">
    <property type="match status" value="1"/>
</dbReference>
<gene>
    <name evidence="2" type="ORF">BV97_04478</name>
</gene>
<evidence type="ECO:0000259" key="1">
    <source>
        <dbReference type="Pfam" id="PF13577"/>
    </source>
</evidence>
<dbReference type="InterPro" id="IPR037401">
    <property type="entry name" value="SnoaL-like"/>
</dbReference>
<dbReference type="EMBL" id="JFYZ01000035">
    <property type="protein sequence ID" value="EZP76595.1"/>
    <property type="molecule type" value="Genomic_DNA"/>
</dbReference>
<accession>A0A031JP88</accession>
<dbReference type="AlphaFoldDB" id="A0A031JP88"/>
<dbReference type="Proteomes" id="UP000024329">
    <property type="component" value="Unassembled WGS sequence"/>
</dbReference>
<protein>
    <submittedName>
        <fullName evidence="2">SnoaL-like domain protein</fullName>
    </submittedName>
</protein>
<dbReference type="InterPro" id="IPR032710">
    <property type="entry name" value="NTF2-like_dom_sf"/>
</dbReference>
<evidence type="ECO:0000313" key="2">
    <source>
        <dbReference type="EMBL" id="EZP76595.1"/>
    </source>
</evidence>
<sequence length="200" mass="21736">MSESSGTDAAIGQICELQAELNQLRADVALLQAEAGARRTLGRYMRLCDVPRLMAGASEEERARAIAALFAPDAIWEGVGGAHGAQFGSQVGREAIAAHFLNFYTQREPVQVFNTHYLCTESLEATGDRVTGDWVQFQPWVDAAGGSLLRSSRLNVAFEQVGGEWLIAHYRTENLFIAALPDNWWSSLIARPALEISGAG</sequence>
<feature type="domain" description="SnoaL-like" evidence="1">
    <location>
        <begin position="57"/>
        <end position="171"/>
    </location>
</feature>
<proteinExistence type="predicted"/>
<evidence type="ECO:0000313" key="3">
    <source>
        <dbReference type="Proteomes" id="UP000024329"/>
    </source>
</evidence>
<reference evidence="2 3" key="1">
    <citation type="submission" date="2014-03" db="EMBL/GenBank/DDBJ databases">
        <title>Whole genome sequence of Novosphingobium resinovorum KF1.</title>
        <authorList>
            <person name="Gan H.M."/>
            <person name="Gan H.Y."/>
            <person name="Chew T.H."/>
            <person name="Savka M.A."/>
        </authorList>
    </citation>
    <scope>NUCLEOTIDE SEQUENCE [LARGE SCALE GENOMIC DNA]</scope>
    <source>
        <strain evidence="2 3">KF1</strain>
    </source>
</reference>
<dbReference type="eggNOG" id="ENOG502Z8TD">
    <property type="taxonomic scope" value="Bacteria"/>
</dbReference>
<dbReference type="SUPFAM" id="SSF54427">
    <property type="entry name" value="NTF2-like"/>
    <property type="match status" value="1"/>
</dbReference>